<keyword evidence="4" id="KW-1185">Reference proteome</keyword>
<comment type="caution">
    <text evidence="3">The sequence shown here is derived from an EMBL/GenBank/DDBJ whole genome shotgun (WGS) entry which is preliminary data.</text>
</comment>
<feature type="compositionally biased region" description="Polar residues" evidence="1">
    <location>
        <begin position="161"/>
        <end position="171"/>
    </location>
</feature>
<dbReference type="AlphaFoldDB" id="A0AAD4CGK8"/>
<evidence type="ECO:0000313" key="4">
    <source>
        <dbReference type="Proteomes" id="UP001194746"/>
    </source>
</evidence>
<proteinExistence type="predicted"/>
<accession>A0AAD4CGK8</accession>
<organism evidence="3 4">
    <name type="scientific">Aspergillus nanangensis</name>
    <dbReference type="NCBI Taxonomy" id="2582783"/>
    <lineage>
        <taxon>Eukaryota</taxon>
        <taxon>Fungi</taxon>
        <taxon>Dikarya</taxon>
        <taxon>Ascomycota</taxon>
        <taxon>Pezizomycotina</taxon>
        <taxon>Eurotiomycetes</taxon>
        <taxon>Eurotiomycetidae</taxon>
        <taxon>Eurotiales</taxon>
        <taxon>Aspergillaceae</taxon>
        <taxon>Aspergillus</taxon>
        <taxon>Aspergillus subgen. Circumdati</taxon>
    </lineage>
</organism>
<feature type="compositionally biased region" description="Basic residues" evidence="1">
    <location>
        <begin position="271"/>
        <end position="282"/>
    </location>
</feature>
<sequence>MSQFPQHIDWDEELSLELLDPRQHQIPPPSIEDFVTPSFSSMPELLELSPNQESFTEVYSSFEPMTDEPSLSWPANEHRDVFHTTGSNPMIPFNDLITSSDHIHTNHLFNANITDPAITRPPSSRETASRETGIPGPVWTPDSAPTIRTSLPSLPRRRSRYFTSQPGQSAPISIPNEISLDPMQRWQESPPEDEPASMSAILDAVRNAPEKSRRPKSGGSSHGRSTPNSYRHPRHRAHSTASAGSSGASRRSANSATSGSLSLDSVTMAPRKSRARTFKPKHSSNATDKNRRFCCTFCCDRFKNKYDWARHEKSLHLNLEAWVCAPHGPSVFSPITNRTHCSFCNALDPTPEHLTEHNYHACRSTTNESRAFRRKDHLVQHLRVVHHLQTLPLLDDWKVAAPAISSRCGFCNHPLSTWTDRVSHLSDHFRQGATMKDWRGDHGFAPDIAAKVTHSLPPYLIASESRTLIPFSATSTEIRDHFDQISSRADWRVDQSVIASGAASAESVNPAASQLSSFTQVLTLHLSRYARQQMQLEWLAAFRRLLEEQQNTSEQGGAVG</sequence>
<gene>
    <name evidence="3" type="ORF">FE257_012050</name>
</gene>
<evidence type="ECO:0000313" key="3">
    <source>
        <dbReference type="EMBL" id="KAF9886115.1"/>
    </source>
</evidence>
<feature type="compositionally biased region" description="Low complexity" evidence="1">
    <location>
        <begin position="239"/>
        <end position="260"/>
    </location>
</feature>
<dbReference type="InterPro" id="IPR013087">
    <property type="entry name" value="Znf_C2H2_type"/>
</dbReference>
<dbReference type="SMART" id="SM00355">
    <property type="entry name" value="ZnF_C2H2"/>
    <property type="match status" value="3"/>
</dbReference>
<name>A0AAD4CGK8_ASPNN</name>
<dbReference type="EMBL" id="VCAU01000083">
    <property type="protein sequence ID" value="KAF9886115.1"/>
    <property type="molecule type" value="Genomic_DNA"/>
</dbReference>
<protein>
    <recommendedName>
        <fullName evidence="2">C2H2-type domain-containing protein</fullName>
    </recommendedName>
</protein>
<reference evidence="3" key="2">
    <citation type="submission" date="2020-02" db="EMBL/GenBank/DDBJ databases">
        <authorList>
            <person name="Gilchrist C.L.M."/>
            <person name="Chooi Y.-H."/>
        </authorList>
    </citation>
    <scope>NUCLEOTIDE SEQUENCE</scope>
    <source>
        <strain evidence="3">MST-FP2251</strain>
    </source>
</reference>
<evidence type="ECO:0000259" key="2">
    <source>
        <dbReference type="PROSITE" id="PS00028"/>
    </source>
</evidence>
<feature type="domain" description="C2H2-type" evidence="2">
    <location>
        <begin position="294"/>
        <end position="316"/>
    </location>
</feature>
<feature type="region of interest" description="Disordered" evidence="1">
    <location>
        <begin position="114"/>
        <end position="175"/>
    </location>
</feature>
<dbReference type="PROSITE" id="PS00028">
    <property type="entry name" value="ZINC_FINGER_C2H2_1"/>
    <property type="match status" value="1"/>
</dbReference>
<reference evidence="3" key="1">
    <citation type="journal article" date="2019" name="Beilstein J. Org. Chem.">
        <title>Nanangenines: drimane sesquiterpenoids as the dominant metabolite cohort of a novel Australian fungus, Aspergillus nanangensis.</title>
        <authorList>
            <person name="Lacey H.J."/>
            <person name="Gilchrist C.L.M."/>
            <person name="Crombie A."/>
            <person name="Kalaitzis J.A."/>
            <person name="Vuong D."/>
            <person name="Rutledge P.J."/>
            <person name="Turner P."/>
            <person name="Pitt J.I."/>
            <person name="Lacey E."/>
            <person name="Chooi Y.H."/>
            <person name="Piggott A.M."/>
        </authorList>
    </citation>
    <scope>NUCLEOTIDE SEQUENCE</scope>
    <source>
        <strain evidence="3">MST-FP2251</strain>
    </source>
</reference>
<evidence type="ECO:0000256" key="1">
    <source>
        <dbReference type="SAM" id="MobiDB-lite"/>
    </source>
</evidence>
<dbReference type="Proteomes" id="UP001194746">
    <property type="component" value="Unassembled WGS sequence"/>
</dbReference>
<feature type="region of interest" description="Disordered" evidence="1">
    <location>
        <begin position="207"/>
        <end position="286"/>
    </location>
</feature>
<feature type="compositionally biased region" description="Polar residues" evidence="1">
    <location>
        <begin position="218"/>
        <end position="229"/>
    </location>
</feature>